<dbReference type="PROSITE" id="PS51379">
    <property type="entry name" value="4FE4S_FER_2"/>
    <property type="match status" value="2"/>
</dbReference>
<evidence type="ECO:0000256" key="3">
    <source>
        <dbReference type="ARBA" id="ARBA00023014"/>
    </source>
</evidence>
<organism evidence="5 6">
    <name type="scientific">Desulfonatronum thiosulfatophilum</name>
    <dbReference type="NCBI Taxonomy" id="617002"/>
    <lineage>
        <taxon>Bacteria</taxon>
        <taxon>Pseudomonadati</taxon>
        <taxon>Thermodesulfobacteriota</taxon>
        <taxon>Desulfovibrionia</taxon>
        <taxon>Desulfovibrionales</taxon>
        <taxon>Desulfonatronaceae</taxon>
        <taxon>Desulfonatronum</taxon>
    </lineage>
</organism>
<dbReference type="GO" id="GO:0051536">
    <property type="term" value="F:iron-sulfur cluster binding"/>
    <property type="evidence" value="ECO:0007669"/>
    <property type="project" value="UniProtKB-KW"/>
</dbReference>
<dbReference type="EMBL" id="FMXO01000004">
    <property type="protein sequence ID" value="SDB16839.1"/>
    <property type="molecule type" value="Genomic_DNA"/>
</dbReference>
<dbReference type="InterPro" id="IPR017900">
    <property type="entry name" value="4Fe4S_Fe_S_CS"/>
</dbReference>
<dbReference type="InterPro" id="IPR017896">
    <property type="entry name" value="4Fe4S_Fe-S-bd"/>
</dbReference>
<feature type="domain" description="4Fe-4S ferredoxin-type" evidence="4">
    <location>
        <begin position="38"/>
        <end position="70"/>
    </location>
</feature>
<name>A0A1G6B8C8_9BACT</name>
<keyword evidence="2" id="KW-0408">Iron</keyword>
<keyword evidence="6" id="KW-1185">Reference proteome</keyword>
<keyword evidence="3" id="KW-0411">Iron-sulfur</keyword>
<dbReference type="Pfam" id="PF12838">
    <property type="entry name" value="Fer4_7"/>
    <property type="match status" value="1"/>
</dbReference>
<reference evidence="5 6" key="1">
    <citation type="submission" date="2016-10" db="EMBL/GenBank/DDBJ databases">
        <authorList>
            <person name="de Groot N.N."/>
        </authorList>
    </citation>
    <scope>NUCLEOTIDE SEQUENCE [LARGE SCALE GENOMIC DNA]</scope>
    <source>
        <strain evidence="5 6">ASO4-2</strain>
    </source>
</reference>
<feature type="domain" description="4Fe-4S ferredoxin-type" evidence="4">
    <location>
        <begin position="2"/>
        <end position="31"/>
    </location>
</feature>
<proteinExistence type="predicted"/>
<evidence type="ECO:0000256" key="2">
    <source>
        <dbReference type="ARBA" id="ARBA00023004"/>
    </source>
</evidence>
<accession>A0A1G6B8C8</accession>
<dbReference type="PROSITE" id="PS00198">
    <property type="entry name" value="4FE4S_FER_1"/>
    <property type="match status" value="2"/>
</dbReference>
<dbReference type="OrthoDB" id="9804603at2"/>
<sequence>MKPVTFREDRCKGCSLCITVCPKEIITVSPRFNKSGYKVVEVVDDSMESCTSCAACALICPDYAISVWRNPAKDKKGVQADVLEG</sequence>
<dbReference type="RefSeq" id="WP_092117461.1">
    <property type="nucleotide sequence ID" value="NZ_FMXO01000004.1"/>
</dbReference>
<dbReference type="AlphaFoldDB" id="A0A1G6B8C8"/>
<evidence type="ECO:0000313" key="6">
    <source>
        <dbReference type="Proteomes" id="UP000198771"/>
    </source>
</evidence>
<dbReference type="PANTHER" id="PTHR43122:SF2">
    <property type="entry name" value="FERREDOXIN SUBUNIT OF PYRUVATE:FLAVODOXIN OXIDOREDUCTASE"/>
    <property type="match status" value="1"/>
</dbReference>
<evidence type="ECO:0000256" key="1">
    <source>
        <dbReference type="ARBA" id="ARBA00022723"/>
    </source>
</evidence>
<keyword evidence="1" id="KW-0479">Metal-binding</keyword>
<dbReference type="STRING" id="617002.SAMN05660653_00787"/>
<dbReference type="Gene3D" id="3.30.70.20">
    <property type="match status" value="1"/>
</dbReference>
<dbReference type="GO" id="GO:0046872">
    <property type="term" value="F:metal ion binding"/>
    <property type="evidence" value="ECO:0007669"/>
    <property type="project" value="UniProtKB-KW"/>
</dbReference>
<dbReference type="Gene3D" id="3.30.70.3270">
    <property type="match status" value="1"/>
</dbReference>
<gene>
    <name evidence="5" type="ORF">SAMN05660653_00787</name>
</gene>
<dbReference type="SUPFAM" id="SSF54862">
    <property type="entry name" value="4Fe-4S ferredoxins"/>
    <property type="match status" value="1"/>
</dbReference>
<dbReference type="PANTHER" id="PTHR43122">
    <property type="entry name" value="FERREDOXIN SUBUNIT OF PYRUVATE:FLAVODOXIN OXIDOREDUCTASE-RELATED"/>
    <property type="match status" value="1"/>
</dbReference>
<evidence type="ECO:0000259" key="4">
    <source>
        <dbReference type="PROSITE" id="PS51379"/>
    </source>
</evidence>
<dbReference type="Proteomes" id="UP000198771">
    <property type="component" value="Unassembled WGS sequence"/>
</dbReference>
<evidence type="ECO:0000313" key="5">
    <source>
        <dbReference type="EMBL" id="SDB16839.1"/>
    </source>
</evidence>
<protein>
    <submittedName>
        <fullName evidence="5">2-oxoglutarate ferredoxin oxidoreductase, delta subunit</fullName>
    </submittedName>
</protein>